<evidence type="ECO:0000313" key="4">
    <source>
        <dbReference type="Proteomes" id="UP000198851"/>
    </source>
</evidence>
<dbReference type="AlphaFoldDB" id="A0A1I4FR11"/>
<evidence type="ECO:0000256" key="2">
    <source>
        <dbReference type="ARBA" id="ARBA00023002"/>
    </source>
</evidence>
<dbReference type="GO" id="GO:0016491">
    <property type="term" value="F:oxidoreductase activity"/>
    <property type="evidence" value="ECO:0007669"/>
    <property type="project" value="UniProtKB-KW"/>
</dbReference>
<name>A0A1I4FR11_9RHOB</name>
<gene>
    <name evidence="3" type="ORF">SAMN04488036_106231</name>
</gene>
<dbReference type="InterPro" id="IPR002347">
    <property type="entry name" value="SDR_fam"/>
</dbReference>
<dbReference type="InterPro" id="IPR020904">
    <property type="entry name" value="Sc_DH/Rdtase_CS"/>
</dbReference>
<dbReference type="Proteomes" id="UP000198851">
    <property type="component" value="Unassembled WGS sequence"/>
</dbReference>
<keyword evidence="2" id="KW-0560">Oxidoreductase</keyword>
<dbReference type="PANTHER" id="PTHR43976:SF16">
    <property type="entry name" value="SHORT-CHAIN DEHYDROGENASE_REDUCTASE FAMILY PROTEIN"/>
    <property type="match status" value="1"/>
</dbReference>
<dbReference type="PANTHER" id="PTHR43976">
    <property type="entry name" value="SHORT CHAIN DEHYDROGENASE"/>
    <property type="match status" value="1"/>
</dbReference>
<dbReference type="STRING" id="1280847.SAMN04488036_106231"/>
<comment type="similarity">
    <text evidence="1">Belongs to the short-chain dehydrogenases/reductases (SDR) family.</text>
</comment>
<dbReference type="Gene3D" id="3.40.50.720">
    <property type="entry name" value="NAD(P)-binding Rossmann-like Domain"/>
    <property type="match status" value="1"/>
</dbReference>
<evidence type="ECO:0000256" key="1">
    <source>
        <dbReference type="ARBA" id="ARBA00006484"/>
    </source>
</evidence>
<organism evidence="3 4">
    <name type="scientific">Shimia haliotis</name>
    <dbReference type="NCBI Taxonomy" id="1280847"/>
    <lineage>
        <taxon>Bacteria</taxon>
        <taxon>Pseudomonadati</taxon>
        <taxon>Pseudomonadota</taxon>
        <taxon>Alphaproteobacteria</taxon>
        <taxon>Rhodobacterales</taxon>
        <taxon>Roseobacteraceae</taxon>
    </lineage>
</organism>
<proteinExistence type="inferred from homology"/>
<accession>A0A1I4FR11</accession>
<dbReference type="RefSeq" id="WP_093324946.1">
    <property type="nucleotide sequence ID" value="NZ_FOSZ01000006.1"/>
</dbReference>
<protein>
    <submittedName>
        <fullName evidence="3">Short-chain dehydrogenase</fullName>
    </submittedName>
</protein>
<dbReference type="SUPFAM" id="SSF51735">
    <property type="entry name" value="NAD(P)-binding Rossmann-fold domains"/>
    <property type="match status" value="1"/>
</dbReference>
<dbReference type="InterPro" id="IPR051911">
    <property type="entry name" value="SDR_oxidoreductase"/>
</dbReference>
<keyword evidence="4" id="KW-1185">Reference proteome</keyword>
<sequence>MTKKTILITGCSTGIGLAAARGLRERGWHVIASCRQQRDCDRLRAEGFLSPLIDYRDAETITKGLAETLAATGGALDAVFHNGARGLPGAIEDLPTDGFRDLMESNLLGWHELTRQILPVMRAQGHGRIVLNSSVLGYVSMRFRGAYVSTKHALEGWADSLRIELRGAPISVSLIEPGPVTSAMRKNNAAQFFDWIDWEKSVHADRYRTGLVKRFKTEKQGLDPFELPAQAVVDKLILAIESPRPRARYRVTKPAHIMNLLRRLLPTKALDWVISKG</sequence>
<dbReference type="CDD" id="cd05374">
    <property type="entry name" value="17beta-HSD-like_SDR_c"/>
    <property type="match status" value="1"/>
</dbReference>
<dbReference type="PRINTS" id="PR00081">
    <property type="entry name" value="GDHRDH"/>
</dbReference>
<dbReference type="EMBL" id="FOSZ01000006">
    <property type="protein sequence ID" value="SFL20282.1"/>
    <property type="molecule type" value="Genomic_DNA"/>
</dbReference>
<dbReference type="OrthoDB" id="9793825at2"/>
<dbReference type="Pfam" id="PF00106">
    <property type="entry name" value="adh_short"/>
    <property type="match status" value="1"/>
</dbReference>
<evidence type="ECO:0000313" key="3">
    <source>
        <dbReference type="EMBL" id="SFL20282.1"/>
    </source>
</evidence>
<reference evidence="4" key="1">
    <citation type="submission" date="2016-10" db="EMBL/GenBank/DDBJ databases">
        <authorList>
            <person name="Varghese N."/>
            <person name="Submissions S."/>
        </authorList>
    </citation>
    <scope>NUCLEOTIDE SEQUENCE [LARGE SCALE GENOMIC DNA]</scope>
    <source>
        <strain evidence="4">DSM 28453</strain>
    </source>
</reference>
<dbReference type="PROSITE" id="PS00061">
    <property type="entry name" value="ADH_SHORT"/>
    <property type="match status" value="1"/>
</dbReference>
<dbReference type="InterPro" id="IPR036291">
    <property type="entry name" value="NAD(P)-bd_dom_sf"/>
</dbReference>